<keyword evidence="4" id="KW-1185">Reference proteome</keyword>
<dbReference type="PANTHER" id="PTHR23022">
    <property type="entry name" value="TRANSPOSABLE ELEMENT-RELATED"/>
    <property type="match status" value="1"/>
</dbReference>
<evidence type="ECO:0000259" key="1">
    <source>
        <dbReference type="Pfam" id="PF01498"/>
    </source>
</evidence>
<dbReference type="GO" id="GO:0015074">
    <property type="term" value="P:DNA integration"/>
    <property type="evidence" value="ECO:0007669"/>
    <property type="project" value="InterPro"/>
</dbReference>
<proteinExistence type="predicted"/>
<dbReference type="GO" id="GO:0003677">
    <property type="term" value="F:DNA binding"/>
    <property type="evidence" value="ECO:0007669"/>
    <property type="project" value="InterPro"/>
</dbReference>
<accession>A8XMV3</accession>
<dbReference type="PANTHER" id="PTHR23022:SF134">
    <property type="entry name" value="TRANSPOSABLE ELEMENT TC1 TRANSPOSASE"/>
    <property type="match status" value="1"/>
</dbReference>
<dbReference type="Pfam" id="PF13358">
    <property type="entry name" value="DDE_3"/>
    <property type="match status" value="1"/>
</dbReference>
<dbReference type="WormBase" id="CBG15863">
    <property type="protein sequence ID" value="CBP46440"/>
    <property type="gene ID" value="WBGene00035980"/>
</dbReference>
<dbReference type="InterPro" id="IPR036397">
    <property type="entry name" value="RNaseH_sf"/>
</dbReference>
<dbReference type="HOGENOM" id="CLU_483337_0_0_1"/>
<dbReference type="InterPro" id="IPR002492">
    <property type="entry name" value="Transposase_Tc1-like"/>
</dbReference>
<reference evidence="3 4" key="1">
    <citation type="journal article" date="2003" name="PLoS Biol.">
        <title>The genome sequence of Caenorhabditis briggsae: a platform for comparative genomics.</title>
        <authorList>
            <person name="Stein L.D."/>
            <person name="Bao Z."/>
            <person name="Blasiar D."/>
            <person name="Blumenthal T."/>
            <person name="Brent M.R."/>
            <person name="Chen N."/>
            <person name="Chinwalla A."/>
            <person name="Clarke L."/>
            <person name="Clee C."/>
            <person name="Coghlan A."/>
            <person name="Coulson A."/>
            <person name="D'Eustachio P."/>
            <person name="Fitch D.H."/>
            <person name="Fulton L.A."/>
            <person name="Fulton R.E."/>
            <person name="Griffiths-Jones S."/>
            <person name="Harris T.W."/>
            <person name="Hillier L.W."/>
            <person name="Kamath R."/>
            <person name="Kuwabara P.E."/>
            <person name="Mardis E.R."/>
            <person name="Marra M.A."/>
            <person name="Miner T.L."/>
            <person name="Minx P."/>
            <person name="Mullikin J.C."/>
            <person name="Plumb R.W."/>
            <person name="Rogers J."/>
            <person name="Schein J.E."/>
            <person name="Sohrmann M."/>
            <person name="Spieth J."/>
            <person name="Stajich J.E."/>
            <person name="Wei C."/>
            <person name="Willey D."/>
            <person name="Wilson R.K."/>
            <person name="Durbin R."/>
            <person name="Waterston R.H."/>
        </authorList>
    </citation>
    <scope>NUCLEOTIDE SEQUENCE [LARGE SCALE GENOMIC DNA]</scope>
    <source>
        <strain evidence="3 4">AF16</strain>
    </source>
</reference>
<protein>
    <submittedName>
        <fullName evidence="3">Protein CBG15863</fullName>
    </submittedName>
</protein>
<organism evidence="3 4">
    <name type="scientific">Caenorhabditis briggsae</name>
    <dbReference type="NCBI Taxonomy" id="6238"/>
    <lineage>
        <taxon>Eukaryota</taxon>
        <taxon>Metazoa</taxon>
        <taxon>Ecdysozoa</taxon>
        <taxon>Nematoda</taxon>
        <taxon>Chromadorea</taxon>
        <taxon>Rhabditida</taxon>
        <taxon>Rhabditina</taxon>
        <taxon>Rhabditomorpha</taxon>
        <taxon>Rhabditoidea</taxon>
        <taxon>Rhabditidae</taxon>
        <taxon>Peloderinae</taxon>
        <taxon>Caenorhabditis</taxon>
    </lineage>
</organism>
<dbReference type="RefSeq" id="XP_045095805.1">
    <property type="nucleotide sequence ID" value="XM_045241420.1"/>
</dbReference>
<dbReference type="Proteomes" id="UP000008549">
    <property type="component" value="Unassembled WGS sequence"/>
</dbReference>
<evidence type="ECO:0000313" key="4">
    <source>
        <dbReference type="Proteomes" id="UP000008549"/>
    </source>
</evidence>
<dbReference type="Gene3D" id="3.30.420.10">
    <property type="entry name" value="Ribonuclease H-like superfamily/Ribonuclease H"/>
    <property type="match status" value="1"/>
</dbReference>
<feature type="domain" description="Transposase Tc1-like" evidence="1">
    <location>
        <begin position="293"/>
        <end position="365"/>
    </location>
</feature>
<dbReference type="KEGG" id="cbr:CBG_15863"/>
<dbReference type="GO" id="GO:0006313">
    <property type="term" value="P:DNA transposition"/>
    <property type="evidence" value="ECO:0007669"/>
    <property type="project" value="InterPro"/>
</dbReference>
<feature type="domain" description="Tc1-like transposase DDE" evidence="2">
    <location>
        <begin position="375"/>
        <end position="517"/>
    </location>
</feature>
<dbReference type="InterPro" id="IPR052338">
    <property type="entry name" value="Transposase_5"/>
</dbReference>
<name>A8XMV3_CAEBR</name>
<evidence type="ECO:0000259" key="2">
    <source>
        <dbReference type="Pfam" id="PF13358"/>
    </source>
</evidence>
<gene>
    <name evidence="3 5" type="ORF">CBG15863</name>
    <name evidence="3" type="ORF">CBG_15863</name>
</gene>
<evidence type="ECO:0000313" key="3">
    <source>
        <dbReference type="EMBL" id="CAP33978.2"/>
    </source>
</evidence>
<dbReference type="InParanoid" id="A8XMV3"/>
<dbReference type="GeneID" id="8582579"/>
<dbReference type="Pfam" id="PF01498">
    <property type="entry name" value="HTH_Tnp_Tc3_2"/>
    <property type="match status" value="1"/>
</dbReference>
<dbReference type="AlphaFoldDB" id="A8XMV3"/>
<evidence type="ECO:0000313" key="5">
    <source>
        <dbReference type="WormBase" id="CBG15863"/>
    </source>
</evidence>
<dbReference type="EMBL" id="HE600911">
    <property type="protein sequence ID" value="CAP33978.2"/>
    <property type="molecule type" value="Genomic_DNA"/>
</dbReference>
<reference evidence="3 4" key="2">
    <citation type="journal article" date="2011" name="PLoS Genet.">
        <title>Caenorhabditis briggsae recombinant inbred line genotypes reveal inter-strain incompatibility and the evolution of recombination.</title>
        <authorList>
            <person name="Ross J.A."/>
            <person name="Koboldt D.C."/>
            <person name="Staisch J.E."/>
            <person name="Chamberlin H.M."/>
            <person name="Gupta B.P."/>
            <person name="Miller R.D."/>
            <person name="Baird S.E."/>
            <person name="Haag E.S."/>
        </authorList>
    </citation>
    <scope>NUCLEOTIDE SEQUENCE [LARGE SCALE GENOMIC DNA]</scope>
    <source>
        <strain evidence="3 4">AF16</strain>
    </source>
</reference>
<dbReference type="InterPro" id="IPR038717">
    <property type="entry name" value="Tc1-like_DDE_dom"/>
</dbReference>
<sequence length="564" mass="64795">MLENEVKDNALYDMVLATTMKAPEILIDDCAVHVYCGGGSELYIFDTDKGAKIGDYTLDGSCDPSQQKWQLDVGNGIEQYTVLKAVCALKGTENKCYPESPAAFLFAYSNDLDYSDVEEVYSRFIYGPVFYWEKYVIVATSRFDTKTKEEIMFFENNTLGDSYRAASDYMNKTRMDPSQRFDSSETGSDVLDMLERFIDSDHYSVCASRAFIMMKRSPNEVEISKIVRKIRQWRIELNIAIEHPSSGGLHPETMYNLAAKTNGYCSFAPEIIEGALVERKSPGRPRITSKNMDRNIVRVSREDPQRSSTDIQMVVKTPNEVTPSLRTVRRRLQDAGLHGRRPAKKPSISKKNRIARVAWARAHLHWGRQDWANHVFSDESKFNLFGTDGIKWIRRPVGCRFDPSYQLQTVKHGGGSVMVWGCFSGTSIGPLRRITSIMDRFVYEDILENTMRPWARSTVGRAFVFQQDNDPKHTSKHIKEWFRRRHVDLLDWPSQSPDLNPIEHLWEHVERQLRGVRASNANQKFDQLQDVWQAIPMSVIDTLLDSMPRRCQTVIDAKGFPTKY</sequence>
<dbReference type="CTD" id="8582579"/>
<dbReference type="STRING" id="6238.A8XMV3"/>